<proteinExistence type="predicted"/>
<dbReference type="EMBL" id="CP003479">
    <property type="protein sequence ID" value="AFI04419.1"/>
    <property type="molecule type" value="Genomic_DNA"/>
</dbReference>
<dbReference type="KEGG" id="hce:HCW_05785"/>
<dbReference type="PATRIC" id="fig|182217.3.peg.1226"/>
<dbReference type="AlphaFoldDB" id="I0ENA0"/>
<keyword evidence="3" id="KW-1185">Reference proteome</keyword>
<evidence type="ECO:0000313" key="3">
    <source>
        <dbReference type="Proteomes" id="UP000005010"/>
    </source>
</evidence>
<accession>I0ENA0</accession>
<evidence type="ECO:0000313" key="2">
    <source>
        <dbReference type="EMBL" id="AFI04419.1"/>
    </source>
</evidence>
<evidence type="ECO:0000259" key="1">
    <source>
        <dbReference type="Pfam" id="PF17792"/>
    </source>
</evidence>
<reference evidence="3" key="1">
    <citation type="submission" date="2012-04" db="EMBL/GenBank/DDBJ databases">
        <title>Complete genome sequence of Helicobacter cetorum strain MIT 00-7128.</title>
        <authorList>
            <person name="Kersulyte D."/>
            <person name="Berg D.E."/>
        </authorList>
    </citation>
    <scope>NUCLEOTIDE SEQUENCE [LARGE SCALE GENOMIC DNA]</scope>
    <source>
        <strain evidence="3">MIT 00-7128</strain>
    </source>
</reference>
<dbReference type="eggNOG" id="COG0352">
    <property type="taxonomic scope" value="Bacteria"/>
</dbReference>
<gene>
    <name evidence="2" type="ordered locus">HCW_05785</name>
</gene>
<feature type="domain" description="ThiD2" evidence="1">
    <location>
        <begin position="5"/>
        <end position="126"/>
    </location>
</feature>
<sequence length="135" mass="15914">MKLARLLDANINRLKEGVRVIEDLARYILNNENLSKRLKILRHQALLNNYSLCLEARDVNNDPLKTTMTIELERENIQSMLVSNFKRAQESARVLEECLKLEEIKSYGNSETFKQIRYELYILEKEVFLALIENK</sequence>
<name>I0ENA0_HELC0</name>
<dbReference type="InterPro" id="IPR041397">
    <property type="entry name" value="ThiD2"/>
</dbReference>
<dbReference type="RefSeq" id="WP_014661289.1">
    <property type="nucleotide sequence ID" value="NC_017737.1"/>
</dbReference>
<dbReference type="STRING" id="182217.HCW_05785"/>
<organism evidence="2 3">
    <name type="scientific">Helicobacter cetorum (strain ATCC BAA-429 / MIT 00-7128)</name>
    <dbReference type="NCBI Taxonomy" id="182217"/>
    <lineage>
        <taxon>Bacteria</taxon>
        <taxon>Pseudomonadati</taxon>
        <taxon>Campylobacterota</taxon>
        <taxon>Epsilonproteobacteria</taxon>
        <taxon>Campylobacterales</taxon>
        <taxon>Helicobacteraceae</taxon>
        <taxon>Helicobacter</taxon>
    </lineage>
</organism>
<protein>
    <recommendedName>
        <fullName evidence="1">ThiD2 domain-containing protein</fullName>
    </recommendedName>
</protein>
<dbReference type="Proteomes" id="UP000005010">
    <property type="component" value="Chromosome"/>
</dbReference>
<dbReference type="Pfam" id="PF17792">
    <property type="entry name" value="ThiD2"/>
    <property type="match status" value="1"/>
</dbReference>
<dbReference type="HOGENOM" id="CLU_1884736_0_0_7"/>